<dbReference type="PROSITE" id="PS50956">
    <property type="entry name" value="HTH_ASNC_2"/>
    <property type="match status" value="1"/>
</dbReference>
<dbReference type="EMBL" id="FNCG01000001">
    <property type="protein sequence ID" value="SDF89442.1"/>
    <property type="molecule type" value="Genomic_DNA"/>
</dbReference>
<dbReference type="PANTHER" id="PTHR30154">
    <property type="entry name" value="LEUCINE-RESPONSIVE REGULATORY PROTEIN"/>
    <property type="match status" value="1"/>
</dbReference>
<keyword evidence="3" id="KW-0804">Transcription</keyword>
<dbReference type="Gene3D" id="3.30.70.920">
    <property type="match status" value="1"/>
</dbReference>
<dbReference type="Gene3D" id="1.10.10.10">
    <property type="entry name" value="Winged helix-like DNA-binding domain superfamily/Winged helix DNA-binding domain"/>
    <property type="match status" value="1"/>
</dbReference>
<proteinExistence type="predicted"/>
<evidence type="ECO:0000313" key="4">
    <source>
        <dbReference type="EMBL" id="SDF89442.1"/>
    </source>
</evidence>
<accession>A0A1G7PSY0</accession>
<dbReference type="GO" id="GO:0043200">
    <property type="term" value="P:response to amino acid"/>
    <property type="evidence" value="ECO:0007669"/>
    <property type="project" value="TreeGrafter"/>
</dbReference>
<organism evidence="4 5">
    <name type="scientific">Mucilaginibacter gossypii</name>
    <dbReference type="NCBI Taxonomy" id="551996"/>
    <lineage>
        <taxon>Bacteria</taxon>
        <taxon>Pseudomonadati</taxon>
        <taxon>Bacteroidota</taxon>
        <taxon>Sphingobacteriia</taxon>
        <taxon>Sphingobacteriales</taxon>
        <taxon>Sphingobacteriaceae</taxon>
        <taxon>Mucilaginibacter</taxon>
    </lineage>
</organism>
<keyword evidence="2" id="KW-0238">DNA-binding</keyword>
<evidence type="ECO:0000256" key="3">
    <source>
        <dbReference type="ARBA" id="ARBA00023163"/>
    </source>
</evidence>
<dbReference type="GO" id="GO:0043565">
    <property type="term" value="F:sequence-specific DNA binding"/>
    <property type="evidence" value="ECO:0007669"/>
    <property type="project" value="InterPro"/>
</dbReference>
<evidence type="ECO:0000313" key="5">
    <source>
        <dbReference type="Proteomes" id="UP000199705"/>
    </source>
</evidence>
<protein>
    <submittedName>
        <fullName evidence="4">Lrp/AsnC family transcriptional regulator, leucine-responsive regulatory protein</fullName>
    </submittedName>
</protein>
<dbReference type="InterPro" id="IPR036388">
    <property type="entry name" value="WH-like_DNA-bd_sf"/>
</dbReference>
<dbReference type="InterPro" id="IPR019887">
    <property type="entry name" value="Tscrpt_reg_AsnC/Lrp_C"/>
</dbReference>
<dbReference type="InterPro" id="IPR011008">
    <property type="entry name" value="Dimeric_a/b-barrel"/>
</dbReference>
<dbReference type="AlphaFoldDB" id="A0A1G7PSY0"/>
<gene>
    <name evidence="4" type="ORF">SAMN05192573_101664</name>
</gene>
<dbReference type="Pfam" id="PF01037">
    <property type="entry name" value="AsnC_trans_reg"/>
    <property type="match status" value="1"/>
</dbReference>
<dbReference type="GeneID" id="91136527"/>
<dbReference type="OrthoDB" id="9800326at2"/>
<dbReference type="SUPFAM" id="SSF54909">
    <property type="entry name" value="Dimeric alpha+beta barrel"/>
    <property type="match status" value="1"/>
</dbReference>
<dbReference type="SUPFAM" id="SSF46785">
    <property type="entry name" value="Winged helix' DNA-binding domain"/>
    <property type="match status" value="1"/>
</dbReference>
<evidence type="ECO:0000256" key="2">
    <source>
        <dbReference type="ARBA" id="ARBA00023125"/>
    </source>
</evidence>
<reference evidence="5" key="1">
    <citation type="submission" date="2016-10" db="EMBL/GenBank/DDBJ databases">
        <authorList>
            <person name="Varghese N."/>
            <person name="Submissions S."/>
        </authorList>
    </citation>
    <scope>NUCLEOTIDE SEQUENCE [LARGE SCALE GENOMIC DNA]</scope>
    <source>
        <strain evidence="5">Gh-67</strain>
    </source>
</reference>
<dbReference type="SMART" id="SM00344">
    <property type="entry name" value="HTH_ASNC"/>
    <property type="match status" value="1"/>
</dbReference>
<name>A0A1G7PSY0_9SPHI</name>
<keyword evidence="5" id="KW-1185">Reference proteome</keyword>
<dbReference type="InterPro" id="IPR000485">
    <property type="entry name" value="AsnC-type_HTH_dom"/>
</dbReference>
<dbReference type="InterPro" id="IPR019888">
    <property type="entry name" value="Tscrpt_reg_AsnC-like"/>
</dbReference>
<dbReference type="PRINTS" id="PR00033">
    <property type="entry name" value="HTHASNC"/>
</dbReference>
<evidence type="ECO:0000256" key="1">
    <source>
        <dbReference type="ARBA" id="ARBA00023015"/>
    </source>
</evidence>
<sequence>MLNQLDETDIRILQLLQENARLTGQEIGLKLNKTTTPINNRIRSLQERGYIKKYVAVLDHEKLELDFMTFTHVQLKDHSQHSLSHFESEIIKLPEVLECYHLTGDFDFILKVTVKDRKEYYDFLMNRLFAVVAIGKVETKLVMKAAKTETALPIGKQ</sequence>
<dbReference type="GO" id="GO:0005829">
    <property type="term" value="C:cytosol"/>
    <property type="evidence" value="ECO:0007669"/>
    <property type="project" value="TreeGrafter"/>
</dbReference>
<dbReference type="Pfam" id="PF13412">
    <property type="entry name" value="HTH_24"/>
    <property type="match status" value="1"/>
</dbReference>
<dbReference type="STRING" id="551996.SAMN05192573_101664"/>
<dbReference type="RefSeq" id="WP_090525447.1">
    <property type="nucleotide sequence ID" value="NZ_CP071878.2"/>
</dbReference>
<dbReference type="Proteomes" id="UP000199705">
    <property type="component" value="Unassembled WGS sequence"/>
</dbReference>
<dbReference type="InterPro" id="IPR036390">
    <property type="entry name" value="WH_DNA-bd_sf"/>
</dbReference>
<dbReference type="PANTHER" id="PTHR30154:SF34">
    <property type="entry name" value="TRANSCRIPTIONAL REGULATOR AZLB"/>
    <property type="match status" value="1"/>
</dbReference>
<keyword evidence="1" id="KW-0805">Transcription regulation</keyword>